<accession>A0A6B0U0R8</accession>
<sequence>MRRGSGSCFAIWVRWGGARASCAVRCWLVRPVLQLQRRIGFGAGGAHSPGPRHVSPRPCWASRGISGSLSCVLRLTLAAVGASSGRALV</sequence>
<organism evidence="2">
    <name type="scientific">Ixodes ricinus</name>
    <name type="common">Common tick</name>
    <name type="synonym">Acarus ricinus</name>
    <dbReference type="NCBI Taxonomy" id="34613"/>
    <lineage>
        <taxon>Eukaryota</taxon>
        <taxon>Metazoa</taxon>
        <taxon>Ecdysozoa</taxon>
        <taxon>Arthropoda</taxon>
        <taxon>Chelicerata</taxon>
        <taxon>Arachnida</taxon>
        <taxon>Acari</taxon>
        <taxon>Parasitiformes</taxon>
        <taxon>Ixodida</taxon>
        <taxon>Ixodoidea</taxon>
        <taxon>Ixodidae</taxon>
        <taxon>Ixodinae</taxon>
        <taxon>Ixodes</taxon>
    </lineage>
</organism>
<reference evidence="2" key="1">
    <citation type="submission" date="2019-12" db="EMBL/GenBank/DDBJ databases">
        <title>An insight into the sialome of adult female Ixodes ricinus ticks feeding for 6 days.</title>
        <authorList>
            <person name="Perner J."/>
            <person name="Ribeiro J.M.C."/>
        </authorList>
    </citation>
    <scope>NUCLEOTIDE SEQUENCE</scope>
    <source>
        <strain evidence="2">Semi-engorged</strain>
        <tissue evidence="2">Salivary glands</tissue>
    </source>
</reference>
<dbReference type="AlphaFoldDB" id="A0A6B0U0R8"/>
<name>A0A6B0U0R8_IXORI</name>
<feature type="signal peptide" evidence="1">
    <location>
        <begin position="1"/>
        <end position="20"/>
    </location>
</feature>
<dbReference type="EMBL" id="GIFC01004016">
    <property type="protein sequence ID" value="MXU86099.1"/>
    <property type="molecule type" value="Transcribed_RNA"/>
</dbReference>
<evidence type="ECO:0000256" key="1">
    <source>
        <dbReference type="SAM" id="SignalP"/>
    </source>
</evidence>
<protein>
    <submittedName>
        <fullName evidence="2">Putative secreted protein</fullName>
    </submittedName>
</protein>
<evidence type="ECO:0000313" key="2">
    <source>
        <dbReference type="EMBL" id="MXU86099.1"/>
    </source>
</evidence>
<feature type="chain" id="PRO_5025633970" evidence="1">
    <location>
        <begin position="21"/>
        <end position="89"/>
    </location>
</feature>
<keyword evidence="1" id="KW-0732">Signal</keyword>
<proteinExistence type="predicted"/>